<dbReference type="EMBL" id="GG698802">
    <property type="protein sequence ID" value="EEU31098.1"/>
    <property type="molecule type" value="Genomic_DNA"/>
</dbReference>
<name>C7XUY7_9LACO</name>
<evidence type="ECO:0000313" key="2">
    <source>
        <dbReference type="Proteomes" id="UP000003987"/>
    </source>
</evidence>
<organism evidence="1 2">
    <name type="scientific">Limosilactobacillus coleohominis 101-4-CHN</name>
    <dbReference type="NCBI Taxonomy" id="575594"/>
    <lineage>
        <taxon>Bacteria</taxon>
        <taxon>Bacillati</taxon>
        <taxon>Bacillota</taxon>
        <taxon>Bacilli</taxon>
        <taxon>Lactobacillales</taxon>
        <taxon>Lactobacillaceae</taxon>
        <taxon>Limosilactobacillus</taxon>
    </lineage>
</organism>
<protein>
    <submittedName>
        <fullName evidence="1">Uncharacterized protein</fullName>
    </submittedName>
</protein>
<gene>
    <name evidence="1" type="ORF">HMPREF0501_00503</name>
</gene>
<dbReference type="AlphaFoldDB" id="C7XUY7"/>
<evidence type="ECO:0000313" key="1">
    <source>
        <dbReference type="EMBL" id="EEU31098.1"/>
    </source>
</evidence>
<accession>C7XUY7</accession>
<keyword evidence="2" id="KW-1185">Reference proteome</keyword>
<dbReference type="Proteomes" id="UP000003987">
    <property type="component" value="Unassembled WGS sequence"/>
</dbReference>
<dbReference type="RefSeq" id="WP_006916290.1">
    <property type="nucleotide sequence ID" value="NZ_GG698802.1"/>
</dbReference>
<reference evidence="1 2" key="1">
    <citation type="submission" date="2009-06" db="EMBL/GenBank/DDBJ databases">
        <title>The Genome Sequence of Lactobacillus coleohominis strain 101-4-CHN.</title>
        <authorList>
            <consortium name="The Broad Institute Genome Sequencing Platform"/>
            <person name="Ward D."/>
            <person name="Young S.K."/>
            <person name="Zeng Q."/>
            <person name="Koehrsen M."/>
            <person name="Alvarado L."/>
            <person name="Berlin A."/>
            <person name="Borenstein D."/>
            <person name="Chen Z."/>
            <person name="Engels R."/>
            <person name="Freedman E."/>
            <person name="Gellesch M."/>
            <person name="Goldberg J."/>
            <person name="Griggs A."/>
            <person name="Gujja S."/>
            <person name="Heiman D."/>
            <person name="Hepburn T."/>
            <person name="Howarth C."/>
            <person name="Jen D."/>
            <person name="Larson L."/>
            <person name="Lewis B."/>
            <person name="Mehta T."/>
            <person name="Park D."/>
            <person name="Pearson M."/>
            <person name="Roberts A."/>
            <person name="Saif S."/>
            <person name="Shea T."/>
            <person name="Shenoy N."/>
            <person name="Sisk P."/>
            <person name="Stolte C."/>
            <person name="Sykes S."/>
            <person name="Walk T."/>
            <person name="White J."/>
            <person name="Yandava C."/>
            <person name="Liu Y."/>
            <person name="Xu Q."/>
            <person name="Lander E."/>
            <person name="Nusbaum C."/>
            <person name="Galagan J."/>
            <person name="Birren B."/>
        </authorList>
    </citation>
    <scope>NUCLEOTIDE SEQUENCE [LARGE SCALE GENOMIC DNA]</scope>
    <source>
        <strain evidence="1 2">101-4-CHN</strain>
    </source>
</reference>
<sequence length="70" mass="7987">MKSKLPRIVETPKHFYIDSVDLSGAISDKTGTKIKPLENGKVMVTKTFIAKSYECLDEQDFYDFSKPKLD</sequence>
<proteinExistence type="predicted"/>
<dbReference type="HOGENOM" id="CLU_2752698_0_0_9"/>